<organism evidence="1 2">
    <name type="scientific">Boeremia exigua</name>
    <dbReference type="NCBI Taxonomy" id="749465"/>
    <lineage>
        <taxon>Eukaryota</taxon>
        <taxon>Fungi</taxon>
        <taxon>Dikarya</taxon>
        <taxon>Ascomycota</taxon>
        <taxon>Pezizomycotina</taxon>
        <taxon>Dothideomycetes</taxon>
        <taxon>Pleosporomycetidae</taxon>
        <taxon>Pleosporales</taxon>
        <taxon>Pleosporineae</taxon>
        <taxon>Didymellaceae</taxon>
        <taxon>Boeremia</taxon>
    </lineage>
</organism>
<name>A0ACC2IGT7_9PLEO</name>
<gene>
    <name evidence="1" type="ORF">OPT61_g3710</name>
</gene>
<proteinExistence type="predicted"/>
<evidence type="ECO:0000313" key="2">
    <source>
        <dbReference type="Proteomes" id="UP001153331"/>
    </source>
</evidence>
<comment type="caution">
    <text evidence="1">The sequence shown here is derived from an EMBL/GenBank/DDBJ whole genome shotgun (WGS) entry which is preliminary data.</text>
</comment>
<evidence type="ECO:0000313" key="1">
    <source>
        <dbReference type="EMBL" id="KAJ8114395.1"/>
    </source>
</evidence>
<dbReference type="Proteomes" id="UP001153331">
    <property type="component" value="Unassembled WGS sequence"/>
</dbReference>
<keyword evidence="2" id="KW-1185">Reference proteome</keyword>
<accession>A0ACC2IGT7</accession>
<protein>
    <submittedName>
        <fullName evidence="1">Uncharacterized protein</fullName>
    </submittedName>
</protein>
<dbReference type="EMBL" id="JAPHNI010000196">
    <property type="protein sequence ID" value="KAJ8114395.1"/>
    <property type="molecule type" value="Genomic_DNA"/>
</dbReference>
<sequence>MPQQQHNINASKEAQRRAAAIYRVPQKTLSDRRAGRPSRADSMPNSRVLDNNKEQLADMAAMANSLRAERNLGPVGTNWPSTWYKEEDLPQDWVIRVSSNGWTTNELGLEWLKHFDRHTKGRTVGTYRLLVIDGHESHELLQFQQYCKDNKIVTLCLDVKLRTPSPQLPTNNEPWQSQTPSNTLEFGLQLTLIQEKYKKQQGSLPNSVLSALKHYAKGGAILSHKLVLAQQQIAKLQAANEAATRQKSHKRKRVQKEGTLIVEDGQRLAALKEFGARGDGKRAKKQVRAQEAPKCGVLGHNGSGFGVVLAKVARSPGGSLARGSAISSSMCIIMEAIPAPLDLLYDSYEEAYDALKTHGRQHGYGFVLKRSKPHNSDVKTRYYYHCDRFRTYQSSAKKSSTSTRAAGCPFKLVISRVKHSEQWKLEVLDKHHNHLRSINPSAHNVYRKRTTAQKEVIELMTHAGARPMQILAAIQSEDHDTLVTATDIRGERKKIRERHLDGRSPIEALLDDLSTADWIFATFFSAGFCFLSNETHADYHWAIANFLLKTGVQQPRVFISDQEEALKMSARALLPGVPQLLCVWHINKNVQTKAQQIWRDADGTTKEEKQRIAEQRASFMKRWTQLVYAKRPMDFQFKWNDLLKDYSHQPELCRYLQENQYLTRTEWAAAWTSHHRHYNTITSSPVEGMHKVLKDYLMTLTGDLLRVVARIEQMVKSQYSKYAKEIASSKHRTKFQHKLESMPFLPPGIHDVLTPPAIERIRQQDLLRQKEQRQRRGGHPCSGLFEKTNGLPCRHTLQEAMAARSTLRLNYFYDDHWRYQREQGPSVFSSPRPHQSVLEPLTAQTRGAPRRNEVSTRRDPSAFERRVPPSMPRFQPYYESQGQTLAEALQQVNTSVTVSIPNSVSVADLVTTCISVSIPSPAPLPTTSPWSSPPVAVAVSVTMASPPVWHPPTLEEFLADLEGRQDQPVLYNNNDIISATNFLAETGQDRDPAELVEARNMALAKQGLFASCTPTMAWNYHFGDMEAFYAERFAQVNAQDASVEPENTYTRRPKRAAAVAAPEAWKDLGPRKRRRSNSLATVGGLSQESPSSVQSGHLGNSMAERAELVMRCTLTYKRGLALLDSAHYQAVRPYLALLARAAFAGPHKHAANRHYEQETRSLDEIYHAALAEGGVVTLWHGGDEKDQQNFLKEAFEARFPNITLNVTVDLSKYHDGNLNLQLAANNVYVDSIILQTLHDYPRWKDEGALLNYAPKNFNQIYPAFKDVDAAYAGLFIFAWSIQSGTNKTTAVPTSYNDFTNPELKDKIVLTYPNDDDAVLWQFDLLLKDPNFGYEWFDALLANNPRWVRGTATPSTLINTANSSSAATFTSGHTFQITPGYNATLPTEGTFVSWAQTGAILKDAPHPEGAKLLHNFLLSDEYQQNQWSTRRDIPAPPGAKTILDQPNTSAPEFATWMADREYVERLRLFFEDRIGTAQGLSPLEDDL</sequence>
<reference evidence="1" key="1">
    <citation type="submission" date="2022-11" db="EMBL/GenBank/DDBJ databases">
        <title>Genome Sequence of Boeremia exigua.</title>
        <authorList>
            <person name="Buettner E."/>
        </authorList>
    </citation>
    <scope>NUCLEOTIDE SEQUENCE</scope>
    <source>
        <strain evidence="1">CU02</strain>
    </source>
</reference>